<evidence type="ECO:0000313" key="2">
    <source>
        <dbReference type="Proteomes" id="UP000233556"/>
    </source>
</evidence>
<name>A0A2I0URM4_LIMLA</name>
<dbReference type="GO" id="GO:0061343">
    <property type="term" value="P:cell adhesion involved in heart morphogenesis"/>
    <property type="evidence" value="ECO:0007669"/>
    <property type="project" value="TreeGrafter"/>
</dbReference>
<dbReference type="EMBL" id="KZ505648">
    <property type="protein sequence ID" value="PKU48697.1"/>
    <property type="molecule type" value="Genomic_DNA"/>
</dbReference>
<protein>
    <submittedName>
        <fullName evidence="1">Egf-like repeat and discoidin i-like domain-containing protein 3</fullName>
    </submittedName>
</protein>
<dbReference type="Gene3D" id="3.60.10.10">
    <property type="entry name" value="Endonuclease/exonuclease/phosphatase"/>
    <property type="match status" value="1"/>
</dbReference>
<reference evidence="2" key="2">
    <citation type="submission" date="2017-12" db="EMBL/GenBank/DDBJ databases">
        <title>Genome sequence of the Bar-tailed Godwit (Limosa lapponica baueri).</title>
        <authorList>
            <person name="Lima N.C.B."/>
            <person name="Parody-Merino A.M."/>
            <person name="Battley P.F."/>
            <person name="Fidler A.E."/>
            <person name="Prosdocimi F."/>
        </authorList>
    </citation>
    <scope>NUCLEOTIDE SEQUENCE [LARGE SCALE GENOMIC DNA]</scope>
</reference>
<accession>A0A2I0URM4</accession>
<dbReference type="AlphaFoldDB" id="A0A2I0URM4"/>
<dbReference type="PANTHER" id="PTHR33395:SF22">
    <property type="entry name" value="REVERSE TRANSCRIPTASE DOMAIN-CONTAINING PROTEIN"/>
    <property type="match status" value="1"/>
</dbReference>
<dbReference type="OrthoDB" id="6152807at2759"/>
<keyword evidence="2" id="KW-1185">Reference proteome</keyword>
<sequence>MALRNRPRGKGGGVALCAKNGIDCTELSLKNSNAQTESLWVKIRDQSNKGNFVVSVYYRLAVQGEEVDEKFFLQLLEASCLQAMILTGNCNHLDICWKNGKANGKQSRKLLECIEEKFLVQVMESLTTGEALLDLLFTKMEELIRAVKIGVGCSLGCSSHALVEFPILRGTGW</sequence>
<reference evidence="2" key="1">
    <citation type="submission" date="2017-11" db="EMBL/GenBank/DDBJ databases">
        <authorList>
            <person name="Lima N.C."/>
            <person name="Parody-Merino A.M."/>
            <person name="Battley P.F."/>
            <person name="Fidler A.E."/>
            <person name="Prosdocimi F."/>
        </authorList>
    </citation>
    <scope>NUCLEOTIDE SEQUENCE [LARGE SCALE GENOMIC DNA]</scope>
</reference>
<dbReference type="PANTHER" id="PTHR33395">
    <property type="entry name" value="TRANSCRIPTASE, PUTATIVE-RELATED-RELATED"/>
    <property type="match status" value="1"/>
</dbReference>
<dbReference type="GO" id="GO:0031012">
    <property type="term" value="C:extracellular matrix"/>
    <property type="evidence" value="ECO:0007669"/>
    <property type="project" value="TreeGrafter"/>
</dbReference>
<dbReference type="GO" id="GO:0007508">
    <property type="term" value="P:larval heart development"/>
    <property type="evidence" value="ECO:0007669"/>
    <property type="project" value="TreeGrafter"/>
</dbReference>
<dbReference type="Proteomes" id="UP000233556">
    <property type="component" value="Unassembled WGS sequence"/>
</dbReference>
<proteinExistence type="predicted"/>
<dbReference type="InterPro" id="IPR036691">
    <property type="entry name" value="Endo/exonu/phosph_ase_sf"/>
</dbReference>
<organism evidence="1 2">
    <name type="scientific">Limosa lapponica baueri</name>
    <dbReference type="NCBI Taxonomy" id="1758121"/>
    <lineage>
        <taxon>Eukaryota</taxon>
        <taxon>Metazoa</taxon>
        <taxon>Chordata</taxon>
        <taxon>Craniata</taxon>
        <taxon>Vertebrata</taxon>
        <taxon>Euteleostomi</taxon>
        <taxon>Archelosauria</taxon>
        <taxon>Archosauria</taxon>
        <taxon>Dinosauria</taxon>
        <taxon>Saurischia</taxon>
        <taxon>Theropoda</taxon>
        <taxon>Coelurosauria</taxon>
        <taxon>Aves</taxon>
        <taxon>Neognathae</taxon>
        <taxon>Neoaves</taxon>
        <taxon>Charadriiformes</taxon>
        <taxon>Scolopacidae</taxon>
        <taxon>Limosa</taxon>
    </lineage>
</organism>
<gene>
    <name evidence="1" type="ORF">llap_1021</name>
</gene>
<evidence type="ECO:0000313" key="1">
    <source>
        <dbReference type="EMBL" id="PKU48697.1"/>
    </source>
</evidence>